<reference evidence="1 4" key="2">
    <citation type="journal article" date="2019" name="Emerg. Microbes Infect.">
        <title>Comprehensive subspecies identification of 175 nontuberculous mycobacteria species based on 7547 genomic profiles.</title>
        <authorList>
            <person name="Matsumoto Y."/>
            <person name="Kinjo T."/>
            <person name="Motooka D."/>
            <person name="Nabeya D."/>
            <person name="Jung N."/>
            <person name="Uechi K."/>
            <person name="Horii T."/>
            <person name="Iida T."/>
            <person name="Fujita J."/>
            <person name="Nakamura S."/>
        </authorList>
    </citation>
    <scope>NUCLEOTIDE SEQUENCE [LARGE SCALE GENOMIC DNA]</scope>
    <source>
        <strain evidence="1 4">JCM 12405</strain>
    </source>
</reference>
<organism evidence="2 3">
    <name type="scientific">Mycolicibacterium doricum</name>
    <dbReference type="NCBI Taxonomy" id="126673"/>
    <lineage>
        <taxon>Bacteria</taxon>
        <taxon>Bacillati</taxon>
        <taxon>Actinomycetota</taxon>
        <taxon>Actinomycetes</taxon>
        <taxon>Mycobacteriales</taxon>
        <taxon>Mycobacteriaceae</taxon>
        <taxon>Mycolicibacterium</taxon>
    </lineage>
</organism>
<dbReference type="EMBL" id="AP022605">
    <property type="protein sequence ID" value="BBZ09618.1"/>
    <property type="molecule type" value="Genomic_DNA"/>
</dbReference>
<proteinExistence type="predicted"/>
<dbReference type="RefSeq" id="WP_085192477.1">
    <property type="nucleotide sequence ID" value="NZ_AP022605.1"/>
</dbReference>
<keyword evidence="3" id="KW-1185">Reference proteome</keyword>
<name>A0A1X1SZ12_9MYCO</name>
<dbReference type="OrthoDB" id="4609773at2"/>
<dbReference type="Proteomes" id="UP000193564">
    <property type="component" value="Unassembled WGS sequence"/>
</dbReference>
<evidence type="ECO:0000313" key="2">
    <source>
        <dbReference type="EMBL" id="ORV36965.1"/>
    </source>
</evidence>
<evidence type="ECO:0000313" key="1">
    <source>
        <dbReference type="EMBL" id="BBZ09618.1"/>
    </source>
</evidence>
<sequence>MDVLESNFDGEEHVTAYALDLLDELRLNVSQCLLVLRIVSEQADLGFGELQQALICAREEAKQAFEAASVVRQGAKLSESWGRALSRPKAIFARHSAAVRDGAPRVQPLRGLSDRFER</sequence>
<reference evidence="1" key="3">
    <citation type="submission" date="2020-02" db="EMBL/GenBank/DDBJ databases">
        <authorList>
            <person name="Matsumoto Y."/>
            <person name="Motooka D."/>
            <person name="Nakamura S."/>
        </authorList>
    </citation>
    <scope>NUCLEOTIDE SEQUENCE</scope>
    <source>
        <strain evidence="1">JCM 12405</strain>
    </source>
</reference>
<dbReference type="KEGG" id="mdr:MDOR_37870"/>
<protein>
    <submittedName>
        <fullName evidence="2">Uncharacterized protein</fullName>
    </submittedName>
</protein>
<dbReference type="AlphaFoldDB" id="A0A1X1SZ12"/>
<dbReference type="EMBL" id="LQOS01000054">
    <property type="protein sequence ID" value="ORV36965.1"/>
    <property type="molecule type" value="Genomic_DNA"/>
</dbReference>
<evidence type="ECO:0000313" key="3">
    <source>
        <dbReference type="Proteomes" id="UP000193564"/>
    </source>
</evidence>
<reference evidence="2 3" key="1">
    <citation type="submission" date="2016-01" db="EMBL/GenBank/DDBJ databases">
        <title>The new phylogeny of the genus Mycobacterium.</title>
        <authorList>
            <person name="Tarcisio F."/>
            <person name="Conor M."/>
            <person name="Antonella G."/>
            <person name="Elisabetta G."/>
            <person name="Giulia F.S."/>
            <person name="Sara T."/>
            <person name="Anna F."/>
            <person name="Clotilde B."/>
            <person name="Roberto B."/>
            <person name="Veronica D.S."/>
            <person name="Fabio R."/>
            <person name="Monica P."/>
            <person name="Olivier J."/>
            <person name="Enrico T."/>
            <person name="Nicola S."/>
        </authorList>
    </citation>
    <scope>NUCLEOTIDE SEQUENCE [LARGE SCALE GENOMIC DNA]</scope>
    <source>
        <strain evidence="2 3">DSM 44339</strain>
    </source>
</reference>
<accession>A0A1X1SZ12</accession>
<dbReference type="Proteomes" id="UP000467201">
    <property type="component" value="Chromosome"/>
</dbReference>
<evidence type="ECO:0000313" key="4">
    <source>
        <dbReference type="Proteomes" id="UP000467201"/>
    </source>
</evidence>
<gene>
    <name evidence="2" type="ORF">AWC01_16765</name>
    <name evidence="1" type="ORF">MDOR_37870</name>
</gene>